<evidence type="ECO:0000313" key="3">
    <source>
        <dbReference type="Proteomes" id="UP000468735"/>
    </source>
</evidence>
<evidence type="ECO:0000313" key="2">
    <source>
        <dbReference type="EMBL" id="KAB2350006.1"/>
    </source>
</evidence>
<dbReference type="AlphaFoldDB" id="A0A6H9Z7Q2"/>
<keyword evidence="3" id="KW-1185">Reference proteome</keyword>
<comment type="caution">
    <text evidence="2">The sequence shown here is derived from an EMBL/GenBank/DDBJ whole genome shotgun (WGS) entry which is preliminary data.</text>
</comment>
<evidence type="ECO:0000256" key="1">
    <source>
        <dbReference type="SAM" id="Phobius"/>
    </source>
</evidence>
<gene>
    <name evidence="2" type="ORF">F8566_09220</name>
</gene>
<dbReference type="Proteomes" id="UP000468735">
    <property type="component" value="Unassembled WGS sequence"/>
</dbReference>
<name>A0A6H9Z7Q2_9ACTN</name>
<protein>
    <submittedName>
        <fullName evidence="2">Uncharacterized protein</fullName>
    </submittedName>
</protein>
<proteinExistence type="predicted"/>
<organism evidence="2 3">
    <name type="scientific">Actinomadura rudentiformis</name>
    <dbReference type="NCBI Taxonomy" id="359158"/>
    <lineage>
        <taxon>Bacteria</taxon>
        <taxon>Bacillati</taxon>
        <taxon>Actinomycetota</taxon>
        <taxon>Actinomycetes</taxon>
        <taxon>Streptosporangiales</taxon>
        <taxon>Thermomonosporaceae</taxon>
        <taxon>Actinomadura</taxon>
    </lineage>
</organism>
<reference evidence="2 3" key="1">
    <citation type="submission" date="2019-09" db="EMBL/GenBank/DDBJ databases">
        <title>Actinomadura physcomitrii sp. nov., a novel actinomycete isolated from moss [Physcomitrium sphaericum (Ludw) Fuernr].</title>
        <authorList>
            <person name="Zhuang X."/>
            <person name="Liu C."/>
        </authorList>
    </citation>
    <scope>NUCLEOTIDE SEQUENCE [LARGE SCALE GENOMIC DNA]</scope>
    <source>
        <strain evidence="2 3">HMC1</strain>
    </source>
</reference>
<sequence>MICGEYDRFRAGAVRVQQAHPHVELFLVWTGPAASITLDVIRTRPVYRGRGLAEAALPTSSPWPRNSGFWNLVPGSGVEGGEGRRCVREGWLVDPQGWWGVLLQGTISAVVGGLVAALTAWAVVSATRRHERHTALRAEARASAVRMYHLAGEMYGALCRLADGEAVPVPTTEGREWLVNATGLEIAMFALDGDLGARMSQDLGEARRALERLNVAPESRDESAQVAAASMLRLCDSLADWLMDGRHRAATRTS</sequence>
<dbReference type="EMBL" id="WBMT01000004">
    <property type="protein sequence ID" value="KAB2350006.1"/>
    <property type="molecule type" value="Genomic_DNA"/>
</dbReference>
<keyword evidence="1" id="KW-1133">Transmembrane helix</keyword>
<dbReference type="OrthoDB" id="3479335at2"/>
<keyword evidence="1" id="KW-0812">Transmembrane</keyword>
<keyword evidence="1" id="KW-0472">Membrane</keyword>
<feature type="transmembrane region" description="Helical" evidence="1">
    <location>
        <begin position="98"/>
        <end position="124"/>
    </location>
</feature>
<accession>A0A6H9Z7Q2</accession>
<dbReference type="RefSeq" id="WP_151559565.1">
    <property type="nucleotide sequence ID" value="NZ_WBMT01000004.1"/>
</dbReference>